<dbReference type="GO" id="GO:1990281">
    <property type="term" value="C:efflux pump complex"/>
    <property type="evidence" value="ECO:0007669"/>
    <property type="project" value="TreeGrafter"/>
</dbReference>
<feature type="signal peptide" evidence="8">
    <location>
        <begin position="1"/>
        <end position="19"/>
    </location>
</feature>
<reference evidence="9 10" key="1">
    <citation type="submission" date="2020-04" db="EMBL/GenBank/DDBJ databases">
        <title>Genome sequencing of novel species.</title>
        <authorList>
            <person name="Heo J."/>
            <person name="Kim S.-J."/>
            <person name="Kim J.-S."/>
            <person name="Hong S.-B."/>
            <person name="Kwon S.-W."/>
        </authorList>
    </citation>
    <scope>NUCLEOTIDE SEQUENCE [LARGE SCALE GENOMIC DNA]</scope>
    <source>
        <strain evidence="9 10">F39-2</strain>
    </source>
</reference>
<evidence type="ECO:0000313" key="9">
    <source>
        <dbReference type="EMBL" id="QJD96359.1"/>
    </source>
</evidence>
<gene>
    <name evidence="9" type="ORF">HH214_11020</name>
</gene>
<dbReference type="RefSeq" id="WP_169607635.1">
    <property type="nucleotide sequence ID" value="NZ_CP051682.1"/>
</dbReference>
<evidence type="ECO:0000256" key="4">
    <source>
        <dbReference type="ARBA" id="ARBA00022452"/>
    </source>
</evidence>
<keyword evidence="6" id="KW-0472">Membrane</keyword>
<evidence type="ECO:0000256" key="7">
    <source>
        <dbReference type="ARBA" id="ARBA00023237"/>
    </source>
</evidence>
<keyword evidence="4" id="KW-1134">Transmembrane beta strand</keyword>
<dbReference type="GO" id="GO:0015288">
    <property type="term" value="F:porin activity"/>
    <property type="evidence" value="ECO:0007669"/>
    <property type="project" value="TreeGrafter"/>
</dbReference>
<comment type="subcellular location">
    <subcellularLocation>
        <location evidence="1">Cell outer membrane</location>
    </subcellularLocation>
</comment>
<keyword evidence="3" id="KW-0813">Transport</keyword>
<evidence type="ECO:0000256" key="5">
    <source>
        <dbReference type="ARBA" id="ARBA00022692"/>
    </source>
</evidence>
<dbReference type="EMBL" id="CP051682">
    <property type="protein sequence ID" value="QJD96359.1"/>
    <property type="molecule type" value="Genomic_DNA"/>
</dbReference>
<comment type="similarity">
    <text evidence="2">Belongs to the outer membrane factor (OMF) (TC 1.B.17) family.</text>
</comment>
<evidence type="ECO:0000313" key="10">
    <source>
        <dbReference type="Proteomes" id="UP000503278"/>
    </source>
</evidence>
<sequence length="440" mass="49159">MKLLAILWLNLLASHPKPAVMQAQADTVKLQSYQEVVATAVKNNPTLAVYQQQIKQTHYNYKASKGFIYPNASANFNGTDNLHLAVTPIPGILLGQPGTTYYAQFGKQFIYNTGVTLTENIFDWTSILQSQIANNNIRLNQLQQDSYLQNLRDQAGKYYFSALIAKSALKIVATDKLLADSIVALTKQRLKEGTTDLLAVNQATINTTNIQQNQAQSQQLYDQSIENLKILLGEQPTNELAVAETLNLDSLVSVGIPNLGNDKNLDVYQQQISIAALQSRSQRSTAYPKLSASAYFGAQQFRNDFGLSFGNNAWSGYRYLGVNLTVPVFTGFTNSNKYKSALVQKNIAQIQYNNARQQSEINDRLLLKSYTDYLHMAQAAATSFKLYGSNLKLNQQKYQEGILSMDIYLRAFQDYLTAENAYLNSLSQLLSTRSTLLSRQ</sequence>
<dbReference type="GO" id="GO:0009279">
    <property type="term" value="C:cell outer membrane"/>
    <property type="evidence" value="ECO:0007669"/>
    <property type="project" value="UniProtKB-SubCell"/>
</dbReference>
<name>A0A7L5E222_9SPHI</name>
<evidence type="ECO:0000256" key="2">
    <source>
        <dbReference type="ARBA" id="ARBA00007613"/>
    </source>
</evidence>
<dbReference type="GO" id="GO:0015562">
    <property type="term" value="F:efflux transmembrane transporter activity"/>
    <property type="evidence" value="ECO:0007669"/>
    <property type="project" value="InterPro"/>
</dbReference>
<dbReference type="SUPFAM" id="SSF56954">
    <property type="entry name" value="Outer membrane efflux proteins (OEP)"/>
    <property type="match status" value="1"/>
</dbReference>
<dbReference type="InterPro" id="IPR051906">
    <property type="entry name" value="TolC-like"/>
</dbReference>
<organism evidence="9 10">
    <name type="scientific">Mucilaginibacter robiniae</name>
    <dbReference type="NCBI Taxonomy" id="2728022"/>
    <lineage>
        <taxon>Bacteria</taxon>
        <taxon>Pseudomonadati</taxon>
        <taxon>Bacteroidota</taxon>
        <taxon>Sphingobacteriia</taxon>
        <taxon>Sphingobacteriales</taxon>
        <taxon>Sphingobacteriaceae</taxon>
        <taxon>Mucilaginibacter</taxon>
    </lineage>
</organism>
<dbReference type="PANTHER" id="PTHR30026:SF20">
    <property type="entry name" value="OUTER MEMBRANE PROTEIN TOLC"/>
    <property type="match status" value="1"/>
</dbReference>
<feature type="chain" id="PRO_5029657030" evidence="8">
    <location>
        <begin position="20"/>
        <end position="440"/>
    </location>
</feature>
<protein>
    <submittedName>
        <fullName evidence="9">TolC family protein</fullName>
    </submittedName>
</protein>
<evidence type="ECO:0000256" key="3">
    <source>
        <dbReference type="ARBA" id="ARBA00022448"/>
    </source>
</evidence>
<dbReference type="Proteomes" id="UP000503278">
    <property type="component" value="Chromosome"/>
</dbReference>
<accession>A0A7L5E222</accession>
<dbReference type="AlphaFoldDB" id="A0A7L5E222"/>
<keyword evidence="5" id="KW-0812">Transmembrane</keyword>
<proteinExistence type="inferred from homology"/>
<keyword evidence="7" id="KW-0998">Cell outer membrane</keyword>
<evidence type="ECO:0000256" key="8">
    <source>
        <dbReference type="SAM" id="SignalP"/>
    </source>
</evidence>
<evidence type="ECO:0000256" key="1">
    <source>
        <dbReference type="ARBA" id="ARBA00004442"/>
    </source>
</evidence>
<dbReference type="InterPro" id="IPR003423">
    <property type="entry name" value="OMP_efflux"/>
</dbReference>
<evidence type="ECO:0000256" key="6">
    <source>
        <dbReference type="ARBA" id="ARBA00023136"/>
    </source>
</evidence>
<dbReference type="KEGG" id="mrob:HH214_11020"/>
<keyword evidence="10" id="KW-1185">Reference proteome</keyword>
<dbReference type="Pfam" id="PF02321">
    <property type="entry name" value="OEP"/>
    <property type="match status" value="2"/>
</dbReference>
<dbReference type="Gene3D" id="1.20.1600.10">
    <property type="entry name" value="Outer membrane efflux proteins (OEP)"/>
    <property type="match status" value="1"/>
</dbReference>
<keyword evidence="8" id="KW-0732">Signal</keyword>
<dbReference type="PANTHER" id="PTHR30026">
    <property type="entry name" value="OUTER MEMBRANE PROTEIN TOLC"/>
    <property type="match status" value="1"/>
</dbReference>